<proteinExistence type="predicted"/>
<name>A0AA38CS32_TAXCH</name>
<keyword evidence="3" id="KW-1185">Reference proteome</keyword>
<evidence type="ECO:0000313" key="3">
    <source>
        <dbReference type="Proteomes" id="UP000824469"/>
    </source>
</evidence>
<gene>
    <name evidence="2" type="ORF">KI387_013236</name>
</gene>
<reference evidence="2 3" key="1">
    <citation type="journal article" date="2021" name="Nat. Plants">
        <title>The Taxus genome provides insights into paclitaxel biosynthesis.</title>
        <authorList>
            <person name="Xiong X."/>
            <person name="Gou J."/>
            <person name="Liao Q."/>
            <person name="Li Y."/>
            <person name="Zhou Q."/>
            <person name="Bi G."/>
            <person name="Li C."/>
            <person name="Du R."/>
            <person name="Wang X."/>
            <person name="Sun T."/>
            <person name="Guo L."/>
            <person name="Liang H."/>
            <person name="Lu P."/>
            <person name="Wu Y."/>
            <person name="Zhang Z."/>
            <person name="Ro D.K."/>
            <person name="Shang Y."/>
            <person name="Huang S."/>
            <person name="Yan J."/>
        </authorList>
    </citation>
    <scope>NUCLEOTIDE SEQUENCE [LARGE SCALE GENOMIC DNA]</scope>
    <source>
        <strain evidence="2">Ta-2019</strain>
    </source>
</reference>
<evidence type="ECO:0000313" key="2">
    <source>
        <dbReference type="EMBL" id="KAH9301653.1"/>
    </source>
</evidence>
<evidence type="ECO:0000256" key="1">
    <source>
        <dbReference type="SAM" id="MobiDB-lite"/>
    </source>
</evidence>
<organism evidence="2 3">
    <name type="scientific">Taxus chinensis</name>
    <name type="common">Chinese yew</name>
    <name type="synonym">Taxus wallichiana var. chinensis</name>
    <dbReference type="NCBI Taxonomy" id="29808"/>
    <lineage>
        <taxon>Eukaryota</taxon>
        <taxon>Viridiplantae</taxon>
        <taxon>Streptophyta</taxon>
        <taxon>Embryophyta</taxon>
        <taxon>Tracheophyta</taxon>
        <taxon>Spermatophyta</taxon>
        <taxon>Pinopsida</taxon>
        <taxon>Pinidae</taxon>
        <taxon>Conifers II</taxon>
        <taxon>Cupressales</taxon>
        <taxon>Taxaceae</taxon>
        <taxon>Taxus</taxon>
    </lineage>
</organism>
<feature type="non-terminal residue" evidence="2">
    <location>
        <position position="1"/>
    </location>
</feature>
<dbReference type="Proteomes" id="UP000824469">
    <property type="component" value="Unassembled WGS sequence"/>
</dbReference>
<accession>A0AA38CS32</accession>
<feature type="non-terminal residue" evidence="2">
    <location>
        <position position="91"/>
    </location>
</feature>
<dbReference type="EMBL" id="JAHRHJ020000009">
    <property type="protein sequence ID" value="KAH9301653.1"/>
    <property type="molecule type" value="Genomic_DNA"/>
</dbReference>
<feature type="region of interest" description="Disordered" evidence="1">
    <location>
        <begin position="1"/>
        <end position="43"/>
    </location>
</feature>
<comment type="caution">
    <text evidence="2">The sequence shown here is derived from an EMBL/GenBank/DDBJ whole genome shotgun (WGS) entry which is preliminary data.</text>
</comment>
<dbReference type="AlphaFoldDB" id="A0AA38CS32"/>
<sequence length="91" mass="10230">KNHENRLSPSPGSLGQLGRQGANRPKSRQAVHAAIGTSGRVGRKMVKRPKVEKIAKFSLRQVGQKYAADANRPNRVKQRTFVWDIRVKTTR</sequence>
<protein>
    <submittedName>
        <fullName evidence="2">Uncharacterized protein</fullName>
    </submittedName>
</protein>